<accession>A0AC34FTB5</accession>
<evidence type="ECO:0000313" key="2">
    <source>
        <dbReference type="WBParaSite" id="ES5_v2.g20671.t1"/>
    </source>
</evidence>
<protein>
    <submittedName>
        <fullName evidence="2">Uncharacterized protein</fullName>
    </submittedName>
</protein>
<reference evidence="2" key="1">
    <citation type="submission" date="2022-11" db="UniProtKB">
        <authorList>
            <consortium name="WormBaseParasite"/>
        </authorList>
    </citation>
    <scope>IDENTIFICATION</scope>
</reference>
<dbReference type="Proteomes" id="UP000887579">
    <property type="component" value="Unplaced"/>
</dbReference>
<organism evidence="1 2">
    <name type="scientific">Panagrolaimus sp. ES5</name>
    <dbReference type="NCBI Taxonomy" id="591445"/>
    <lineage>
        <taxon>Eukaryota</taxon>
        <taxon>Metazoa</taxon>
        <taxon>Ecdysozoa</taxon>
        <taxon>Nematoda</taxon>
        <taxon>Chromadorea</taxon>
        <taxon>Rhabditida</taxon>
        <taxon>Tylenchina</taxon>
        <taxon>Panagrolaimomorpha</taxon>
        <taxon>Panagrolaimoidea</taxon>
        <taxon>Panagrolaimidae</taxon>
        <taxon>Panagrolaimus</taxon>
    </lineage>
</organism>
<sequence length="423" mass="48950">MDMDMTTPKRFDNAAVVNALKEDITKLKRDKEEKEKAIQSMEKRIEEHEELKTYLGNQHDELLAQESELKEQLKQMKDESAEKDKRISALTKKTEDDDAIKKIQSEKNAWYTSRIDTFTQKRSQATNEIKKLKNAVKLSNEKSEKLNGKINNLNMELNIRSAELRAMEKKKGLLDVIFFRKLSSFFIDDKTRFEFLLFVMQYIRENSEESKKDVVLKSFANTFLEMYLVDASQFKKDERLLLPIDIAARSSENFGFKRYMEQEAIVETFKNNVEYYRLLGTFFLEKKDVHGFKNLYEGVSSHPLKNRLEKIELQEKFEESVHTIYDSKDASLNVIDLQKKCVYLEAKLVSNKTEIAKLKQLGRKYRDDCAVKDEQLKEKQVIIDQMINNGHGRGGSFAEGRGGGNMRGAPGGGGRGGNNIRLT</sequence>
<evidence type="ECO:0000313" key="1">
    <source>
        <dbReference type="Proteomes" id="UP000887579"/>
    </source>
</evidence>
<proteinExistence type="predicted"/>
<name>A0AC34FTB5_9BILA</name>
<dbReference type="WBParaSite" id="ES5_v2.g20671.t1">
    <property type="protein sequence ID" value="ES5_v2.g20671.t1"/>
    <property type="gene ID" value="ES5_v2.g20671"/>
</dbReference>